<dbReference type="Gene3D" id="2.80.10.50">
    <property type="match status" value="1"/>
</dbReference>
<dbReference type="InterPro" id="IPR035992">
    <property type="entry name" value="Ricin_B-like_lectins"/>
</dbReference>
<gene>
    <name evidence="3" type="ORF">DCAF_LOCUS18160</name>
</gene>
<keyword evidence="4" id="KW-1185">Reference proteome</keyword>
<sequence length="116" mass="12759">MKGNMKVFILVATLALSMAIHDNHVMANDAHTKPIIQMYGSGEGGPANDDVPSPPPDLSANQHWHFGDDYLIIDDNSSGELVLDVARTEFPQIIALWTLNGGANQKWHQMRQLSLP</sequence>
<keyword evidence="2" id="KW-0732">Signal</keyword>
<comment type="caution">
    <text evidence="3">The sequence shown here is derived from an EMBL/GenBank/DDBJ whole genome shotgun (WGS) entry which is preliminary data.</text>
</comment>
<dbReference type="AlphaFoldDB" id="A0AAV1S5R9"/>
<dbReference type="PROSITE" id="PS50231">
    <property type="entry name" value="RICIN_B_LECTIN"/>
    <property type="match status" value="1"/>
</dbReference>
<evidence type="ECO:0000256" key="1">
    <source>
        <dbReference type="SAM" id="MobiDB-lite"/>
    </source>
</evidence>
<name>A0AAV1S5R9_9ROSI</name>
<evidence type="ECO:0000313" key="4">
    <source>
        <dbReference type="Proteomes" id="UP001314170"/>
    </source>
</evidence>
<evidence type="ECO:0000256" key="2">
    <source>
        <dbReference type="SAM" id="SignalP"/>
    </source>
</evidence>
<feature type="chain" id="PRO_5043751837" description="Ricin B lectin domain-containing protein" evidence="2">
    <location>
        <begin position="20"/>
        <end position="116"/>
    </location>
</feature>
<reference evidence="3 4" key="1">
    <citation type="submission" date="2024-01" db="EMBL/GenBank/DDBJ databases">
        <authorList>
            <person name="Waweru B."/>
        </authorList>
    </citation>
    <scope>NUCLEOTIDE SEQUENCE [LARGE SCALE GENOMIC DNA]</scope>
</reference>
<evidence type="ECO:0008006" key="5">
    <source>
        <dbReference type="Google" id="ProtNLM"/>
    </source>
</evidence>
<feature type="region of interest" description="Disordered" evidence="1">
    <location>
        <begin position="39"/>
        <end position="58"/>
    </location>
</feature>
<organism evidence="3 4">
    <name type="scientific">Dovyalis caffra</name>
    <dbReference type="NCBI Taxonomy" id="77055"/>
    <lineage>
        <taxon>Eukaryota</taxon>
        <taxon>Viridiplantae</taxon>
        <taxon>Streptophyta</taxon>
        <taxon>Embryophyta</taxon>
        <taxon>Tracheophyta</taxon>
        <taxon>Spermatophyta</taxon>
        <taxon>Magnoliopsida</taxon>
        <taxon>eudicotyledons</taxon>
        <taxon>Gunneridae</taxon>
        <taxon>Pentapetalae</taxon>
        <taxon>rosids</taxon>
        <taxon>fabids</taxon>
        <taxon>Malpighiales</taxon>
        <taxon>Salicaceae</taxon>
        <taxon>Flacourtieae</taxon>
        <taxon>Dovyalis</taxon>
    </lineage>
</organism>
<protein>
    <recommendedName>
        <fullName evidence="5">Ricin B lectin domain-containing protein</fullName>
    </recommendedName>
</protein>
<evidence type="ECO:0000313" key="3">
    <source>
        <dbReference type="EMBL" id="CAK7345232.1"/>
    </source>
</evidence>
<accession>A0AAV1S5R9</accession>
<dbReference type="EMBL" id="CAWUPB010001166">
    <property type="protein sequence ID" value="CAK7345232.1"/>
    <property type="molecule type" value="Genomic_DNA"/>
</dbReference>
<proteinExistence type="predicted"/>
<dbReference type="SUPFAM" id="SSF50370">
    <property type="entry name" value="Ricin B-like lectins"/>
    <property type="match status" value="1"/>
</dbReference>
<feature type="signal peptide" evidence="2">
    <location>
        <begin position="1"/>
        <end position="19"/>
    </location>
</feature>
<dbReference type="Proteomes" id="UP001314170">
    <property type="component" value="Unassembled WGS sequence"/>
</dbReference>